<dbReference type="RefSeq" id="WP_230436711.1">
    <property type="nucleotide sequence ID" value="NZ_CP087715.1"/>
</dbReference>
<accession>A0ABW3UDW2</accession>
<organism evidence="1 2">
    <name type="scientific">Microbulbifer celer</name>
    <dbReference type="NCBI Taxonomy" id="435905"/>
    <lineage>
        <taxon>Bacteria</taxon>
        <taxon>Pseudomonadati</taxon>
        <taxon>Pseudomonadota</taxon>
        <taxon>Gammaproteobacteria</taxon>
        <taxon>Cellvibrionales</taxon>
        <taxon>Microbulbiferaceae</taxon>
        <taxon>Microbulbifer</taxon>
    </lineage>
</organism>
<gene>
    <name evidence="1" type="ORF">ACFQ2X_13575</name>
</gene>
<dbReference type="Proteomes" id="UP001597264">
    <property type="component" value="Unassembled WGS sequence"/>
</dbReference>
<proteinExistence type="predicted"/>
<reference evidence="2" key="1">
    <citation type="journal article" date="2019" name="Int. J. Syst. Evol. Microbiol.">
        <title>The Global Catalogue of Microorganisms (GCM) 10K type strain sequencing project: providing services to taxonomists for standard genome sequencing and annotation.</title>
        <authorList>
            <consortium name="The Broad Institute Genomics Platform"/>
            <consortium name="The Broad Institute Genome Sequencing Center for Infectious Disease"/>
            <person name="Wu L."/>
            <person name="Ma J."/>
        </authorList>
    </citation>
    <scope>NUCLEOTIDE SEQUENCE [LARGE SCALE GENOMIC DNA]</scope>
    <source>
        <strain evidence="2">CCUG 54356</strain>
    </source>
</reference>
<keyword evidence="2" id="KW-1185">Reference proteome</keyword>
<evidence type="ECO:0000313" key="2">
    <source>
        <dbReference type="Proteomes" id="UP001597264"/>
    </source>
</evidence>
<sequence>MITATSTFFGEPVYSYTLKDGINDGVLTPFKVLPIVGIMDEYVYTPESRGPVPVSRPQAAMIPMAAVVGCSRSVIKLR</sequence>
<name>A0ABW3UDW2_9GAMM</name>
<comment type="caution">
    <text evidence="1">The sequence shown here is derived from an EMBL/GenBank/DDBJ whole genome shotgun (WGS) entry which is preliminary data.</text>
</comment>
<protein>
    <submittedName>
        <fullName evidence="1">Uncharacterized protein</fullName>
    </submittedName>
</protein>
<evidence type="ECO:0000313" key="1">
    <source>
        <dbReference type="EMBL" id="MFD1217639.1"/>
    </source>
</evidence>
<dbReference type="EMBL" id="JBHTLR010000018">
    <property type="protein sequence ID" value="MFD1217639.1"/>
    <property type="molecule type" value="Genomic_DNA"/>
</dbReference>